<evidence type="ECO:0000313" key="3">
    <source>
        <dbReference type="EMBL" id="QOD62279.1"/>
    </source>
</evidence>
<gene>
    <name evidence="3" type="ORF">H9I45_07510</name>
</gene>
<protein>
    <submittedName>
        <fullName evidence="3">RagB/SusD family nutrient uptake outer membrane protein</fullName>
    </submittedName>
</protein>
<dbReference type="InterPro" id="IPR033985">
    <property type="entry name" value="SusD-like_N"/>
</dbReference>
<organism evidence="3 4">
    <name type="scientific">Polaribacter haliotis</name>
    <dbReference type="NCBI Taxonomy" id="1888915"/>
    <lineage>
        <taxon>Bacteria</taxon>
        <taxon>Pseudomonadati</taxon>
        <taxon>Bacteroidota</taxon>
        <taxon>Flavobacteriia</taxon>
        <taxon>Flavobacteriales</taxon>
        <taxon>Flavobacteriaceae</taxon>
    </lineage>
</organism>
<dbReference type="Proteomes" id="UP000516764">
    <property type="component" value="Chromosome"/>
</dbReference>
<dbReference type="EMBL" id="CP061813">
    <property type="protein sequence ID" value="QOD62279.1"/>
    <property type="molecule type" value="Genomic_DNA"/>
</dbReference>
<dbReference type="RefSeq" id="WP_088354726.1">
    <property type="nucleotide sequence ID" value="NZ_CP061813.1"/>
</dbReference>
<reference evidence="3 4" key="1">
    <citation type="journal article" date="2016" name="Int. J. Syst. Evol. Microbiol.">
        <title>Polaribacter haliotis sp. nov., isolated from the gut of abalone Haliotis discus hannai.</title>
        <authorList>
            <person name="Kim Y.O."/>
            <person name="Park I.S."/>
            <person name="Park S."/>
            <person name="Nam B.H."/>
            <person name="Park J.M."/>
            <person name="Kim D.G."/>
            <person name="Yoon J.H."/>
        </authorList>
    </citation>
    <scope>NUCLEOTIDE SEQUENCE [LARGE SCALE GENOMIC DNA]</scope>
    <source>
        <strain evidence="3 4">KCTC 52418</strain>
    </source>
</reference>
<keyword evidence="1" id="KW-0732">Signal</keyword>
<dbReference type="Gene3D" id="1.25.40.390">
    <property type="match status" value="1"/>
</dbReference>
<evidence type="ECO:0000313" key="4">
    <source>
        <dbReference type="Proteomes" id="UP000516764"/>
    </source>
</evidence>
<dbReference type="InterPro" id="IPR011990">
    <property type="entry name" value="TPR-like_helical_dom_sf"/>
</dbReference>
<accession>A0A7L8AKG1</accession>
<proteinExistence type="predicted"/>
<keyword evidence="4" id="KW-1185">Reference proteome</keyword>
<feature type="domain" description="SusD-like N-terminal" evidence="2">
    <location>
        <begin position="41"/>
        <end position="208"/>
    </location>
</feature>
<sequence length="491" mass="54292">MKKIISYLVFSTMLFVSFTSCEDLNVENINQADRERALAEDSDVISLLDGATTNVFAHIIGFSGIYMDNLADQSTTTNAYVSFWSFANQPREQINNSPTNADLGNHVGNSWGSLNSYINSANTIITLIEIDGKQLFNEGVDVTNQKLSAAYFVKGLAQGYLSLIYDKAFIVNPDTDLSALEFSTYQEVMAASITNLEKSVQLAGNSATLRLHDSYTLPNALYKQVANSFMAKITIGNARTKAEAANTDKAKVLAYVNAGITADFTPPTKQSVLFNNLQDWRTFFISGQGYLPTDIKVMHFLDSNYPVDYPTDPNIILDPVQSNDPRVDYFEYNSAFGFLRESRGRYLFTNYFNVRKFSGNNRNVEGIPLDIFTLAELQYIKAEVSSPADAAAILDASPRGTVGNITTPGTATEVEKALLYEYSVELDLNASIGTHWFYMRRNDMLQEGTPLHYPIPASELEIIGEEFYTFGGTANIGSEGTASGANSWKNF</sequence>
<dbReference type="KEGG" id="phal:H9I45_07510"/>
<dbReference type="Pfam" id="PF14322">
    <property type="entry name" value="SusD-like_3"/>
    <property type="match status" value="1"/>
</dbReference>
<feature type="signal peptide" evidence="1">
    <location>
        <begin position="1"/>
        <end position="22"/>
    </location>
</feature>
<evidence type="ECO:0000256" key="1">
    <source>
        <dbReference type="SAM" id="SignalP"/>
    </source>
</evidence>
<dbReference type="AlphaFoldDB" id="A0A7L8AKG1"/>
<dbReference type="PROSITE" id="PS51257">
    <property type="entry name" value="PROKAR_LIPOPROTEIN"/>
    <property type="match status" value="1"/>
</dbReference>
<dbReference type="SUPFAM" id="SSF48452">
    <property type="entry name" value="TPR-like"/>
    <property type="match status" value="1"/>
</dbReference>
<evidence type="ECO:0000259" key="2">
    <source>
        <dbReference type="Pfam" id="PF14322"/>
    </source>
</evidence>
<name>A0A7L8AKG1_9FLAO</name>
<dbReference type="OrthoDB" id="725871at2"/>
<feature type="chain" id="PRO_5032266746" evidence="1">
    <location>
        <begin position="23"/>
        <end position="491"/>
    </location>
</feature>